<keyword evidence="3" id="KW-1185">Reference proteome</keyword>
<protein>
    <submittedName>
        <fullName evidence="2">Uncharacterized protein</fullName>
    </submittedName>
</protein>
<feature type="signal peptide" evidence="1">
    <location>
        <begin position="1"/>
        <end position="27"/>
    </location>
</feature>
<gene>
    <name evidence="2" type="ORF">SAMN04487819_104211</name>
</gene>
<dbReference type="EMBL" id="FOMZ01000004">
    <property type="protein sequence ID" value="SFD86657.1"/>
    <property type="molecule type" value="Genomic_DNA"/>
</dbReference>
<evidence type="ECO:0000313" key="2">
    <source>
        <dbReference type="EMBL" id="SFD86657.1"/>
    </source>
</evidence>
<reference evidence="3" key="1">
    <citation type="submission" date="2016-10" db="EMBL/GenBank/DDBJ databases">
        <authorList>
            <person name="Varghese N."/>
            <person name="Submissions S."/>
        </authorList>
    </citation>
    <scope>NUCLEOTIDE SEQUENCE [LARGE SCALE GENOMIC DNA]</scope>
    <source>
        <strain evidence="3">DSM 45004</strain>
    </source>
</reference>
<feature type="chain" id="PRO_5011658310" evidence="1">
    <location>
        <begin position="28"/>
        <end position="84"/>
    </location>
</feature>
<name>A0A1I1VUE7_9ACTN</name>
<proteinExistence type="predicted"/>
<dbReference type="AlphaFoldDB" id="A0A1I1VUE7"/>
<dbReference type="Proteomes" id="UP000198716">
    <property type="component" value="Unassembled WGS sequence"/>
</dbReference>
<accession>A0A1I1VUE7</accession>
<sequence>MRSFTRAVVVGAMALPLAIGGAGVASADDWKPEHNHGHKDKHKAEKCVYQSCKINSHKKKNLWLWGWKHYKVDSETSFVNVGIM</sequence>
<evidence type="ECO:0000313" key="3">
    <source>
        <dbReference type="Proteomes" id="UP000198716"/>
    </source>
</evidence>
<keyword evidence="1" id="KW-0732">Signal</keyword>
<organism evidence="2 3">
    <name type="scientific">Actinopolyspora alba</name>
    <dbReference type="NCBI Taxonomy" id="673379"/>
    <lineage>
        <taxon>Bacteria</taxon>
        <taxon>Bacillati</taxon>
        <taxon>Actinomycetota</taxon>
        <taxon>Actinomycetes</taxon>
        <taxon>Actinopolysporales</taxon>
        <taxon>Actinopolysporaceae</taxon>
        <taxon>Actinopolyspora</taxon>
        <taxon>Actinopolyspora alba group</taxon>
    </lineage>
</organism>
<evidence type="ECO:0000256" key="1">
    <source>
        <dbReference type="SAM" id="SignalP"/>
    </source>
</evidence>